<evidence type="ECO:0000256" key="3">
    <source>
        <dbReference type="ARBA" id="ARBA00022801"/>
    </source>
</evidence>
<keyword evidence="3" id="KW-0378">Hydrolase</keyword>
<evidence type="ECO:0000313" key="7">
    <source>
        <dbReference type="Proteomes" id="UP001215151"/>
    </source>
</evidence>
<dbReference type="Proteomes" id="UP001215151">
    <property type="component" value="Unassembled WGS sequence"/>
</dbReference>
<evidence type="ECO:0000256" key="2">
    <source>
        <dbReference type="ARBA" id="ARBA00022723"/>
    </source>
</evidence>
<dbReference type="GO" id="GO:0046872">
    <property type="term" value="F:metal ion binding"/>
    <property type="evidence" value="ECO:0007669"/>
    <property type="project" value="UniProtKB-KW"/>
</dbReference>
<organism evidence="6 7">
    <name type="scientific">Trametes cubensis</name>
    <dbReference type="NCBI Taxonomy" id="1111947"/>
    <lineage>
        <taxon>Eukaryota</taxon>
        <taxon>Fungi</taxon>
        <taxon>Dikarya</taxon>
        <taxon>Basidiomycota</taxon>
        <taxon>Agaricomycotina</taxon>
        <taxon>Agaricomycetes</taxon>
        <taxon>Polyporales</taxon>
        <taxon>Polyporaceae</taxon>
        <taxon>Trametes</taxon>
    </lineage>
</organism>
<dbReference type="Pfam" id="PF01975">
    <property type="entry name" value="SurE"/>
    <property type="match status" value="1"/>
</dbReference>
<keyword evidence="4" id="KW-0732">Signal</keyword>
<evidence type="ECO:0000256" key="1">
    <source>
        <dbReference type="ARBA" id="ARBA00011062"/>
    </source>
</evidence>
<name>A0AAD7X8E4_9APHY</name>
<sequence length="306" mass="31482">MYSSALSLSFLCVLASASNILITNDDGWATAQVRQQFDVLSSAGHNVVLSAPALNQSGKSSLSTTPKPLTEPCEFDTCPTGSPAMGFNTSNPRLNYVNGYPVDAARYGIQTLAPRFYAGAQPDFVVSGPNVGSNLGLVVLFSGTVGAACEAARSGIPAAAFSGVSGSEVSYTTLTTDANGTSSVAARIYSDLTATFVGALTASGATRPGPLLPAGVIVNVNYAAIDSCPSAASYEWVFSRLVWNVFATDVHTCGSDHLPTESTVVDAGCYASLSVLDAQSKLDANATMQAQVMANLEALSFTCLPS</sequence>
<evidence type="ECO:0000313" key="6">
    <source>
        <dbReference type="EMBL" id="KAJ8472938.1"/>
    </source>
</evidence>
<dbReference type="InterPro" id="IPR030048">
    <property type="entry name" value="SurE"/>
</dbReference>
<proteinExistence type="inferred from homology"/>
<dbReference type="EMBL" id="JAPEVG010000240">
    <property type="protein sequence ID" value="KAJ8472938.1"/>
    <property type="molecule type" value="Genomic_DNA"/>
</dbReference>
<keyword evidence="2" id="KW-0479">Metal-binding</keyword>
<dbReference type="PANTHER" id="PTHR30457">
    <property type="entry name" value="5'-NUCLEOTIDASE SURE"/>
    <property type="match status" value="1"/>
</dbReference>
<keyword evidence="7" id="KW-1185">Reference proteome</keyword>
<comment type="similarity">
    <text evidence="1">Belongs to the SurE nucleotidase family.</text>
</comment>
<feature type="chain" id="PRO_5042008436" description="Survival protein SurE-like phosphatase/nucleotidase domain-containing protein" evidence="4">
    <location>
        <begin position="18"/>
        <end position="306"/>
    </location>
</feature>
<evidence type="ECO:0000256" key="4">
    <source>
        <dbReference type="SAM" id="SignalP"/>
    </source>
</evidence>
<gene>
    <name evidence="6" type="ORF">ONZ51_g8188</name>
</gene>
<reference evidence="6" key="1">
    <citation type="submission" date="2022-11" db="EMBL/GenBank/DDBJ databases">
        <title>Genome Sequence of Cubamyces cubensis.</title>
        <authorList>
            <person name="Buettner E."/>
        </authorList>
    </citation>
    <scope>NUCLEOTIDE SEQUENCE</scope>
    <source>
        <strain evidence="6">MPL-01</strain>
    </source>
</reference>
<dbReference type="InterPro" id="IPR036523">
    <property type="entry name" value="SurE-like_sf"/>
</dbReference>
<evidence type="ECO:0000259" key="5">
    <source>
        <dbReference type="Pfam" id="PF01975"/>
    </source>
</evidence>
<dbReference type="GO" id="GO:0008252">
    <property type="term" value="F:nucleotidase activity"/>
    <property type="evidence" value="ECO:0007669"/>
    <property type="project" value="InterPro"/>
</dbReference>
<accession>A0AAD7X8E4</accession>
<protein>
    <recommendedName>
        <fullName evidence="5">Survival protein SurE-like phosphatase/nucleotidase domain-containing protein</fullName>
    </recommendedName>
</protein>
<feature type="domain" description="Survival protein SurE-like phosphatase/nucleotidase" evidence="5">
    <location>
        <begin position="20"/>
        <end position="224"/>
    </location>
</feature>
<dbReference type="InterPro" id="IPR002828">
    <property type="entry name" value="SurE-like_Pase/nucleotidase"/>
</dbReference>
<feature type="signal peptide" evidence="4">
    <location>
        <begin position="1"/>
        <end position="17"/>
    </location>
</feature>
<dbReference type="AlphaFoldDB" id="A0AAD7X8E4"/>
<comment type="caution">
    <text evidence="6">The sequence shown here is derived from an EMBL/GenBank/DDBJ whole genome shotgun (WGS) entry which is preliminary data.</text>
</comment>
<dbReference type="SUPFAM" id="SSF64167">
    <property type="entry name" value="SurE-like"/>
    <property type="match status" value="1"/>
</dbReference>
<dbReference type="Gene3D" id="3.40.1210.10">
    <property type="entry name" value="Survival protein SurE-like phosphatase/nucleotidase"/>
    <property type="match status" value="1"/>
</dbReference>
<dbReference type="PANTHER" id="PTHR30457:SF0">
    <property type="entry name" value="PHOSPHATASE, PUTATIVE (AFU_ORTHOLOGUE AFUA_4G01070)-RELATED"/>
    <property type="match status" value="1"/>
</dbReference>